<proteinExistence type="predicted"/>
<evidence type="ECO:0000256" key="1">
    <source>
        <dbReference type="SAM" id="MobiDB-lite"/>
    </source>
</evidence>
<evidence type="ECO:0000313" key="2">
    <source>
        <dbReference type="EMBL" id="KAJ8887353.1"/>
    </source>
</evidence>
<reference evidence="2 3" key="1">
    <citation type="submission" date="2023-02" db="EMBL/GenBank/DDBJ databases">
        <title>LHISI_Scaffold_Assembly.</title>
        <authorList>
            <person name="Stuart O.P."/>
            <person name="Cleave R."/>
            <person name="Magrath M.J.L."/>
            <person name="Mikheyev A.S."/>
        </authorList>
    </citation>
    <scope>NUCLEOTIDE SEQUENCE [LARGE SCALE GENOMIC DNA]</scope>
    <source>
        <strain evidence="2">Daus_M_001</strain>
        <tissue evidence="2">Leg muscle</tissue>
    </source>
</reference>
<evidence type="ECO:0000313" key="3">
    <source>
        <dbReference type="Proteomes" id="UP001159363"/>
    </source>
</evidence>
<accession>A0ABQ9HSJ4</accession>
<protein>
    <submittedName>
        <fullName evidence="2">Uncharacterized protein</fullName>
    </submittedName>
</protein>
<sequence length="212" mass="23779">MCTFEVSSKKKDLVNRCVLNFNKLLDNFDPFNGKKITLSEVFKHYSTHQLSITPIQIRPDGHPIFTCGNMADVTRSWWILHGDFPLSPPLHCATASPTSHLTMYIIHAGQDDSVPLGSLTASLLSSMFILLRGDNTLRFSCPLVYLFPSVVRYFIHALDPIVQAPAMYFKTLTLTVFGFPSLQLTTPLNQNPASHPFMHSNSKTPCHEARDT</sequence>
<feature type="compositionally biased region" description="Polar residues" evidence="1">
    <location>
        <begin position="193"/>
        <end position="204"/>
    </location>
</feature>
<dbReference type="Proteomes" id="UP001159363">
    <property type="component" value="Chromosome X"/>
</dbReference>
<gene>
    <name evidence="2" type="ORF">PR048_013568</name>
</gene>
<feature type="region of interest" description="Disordered" evidence="1">
    <location>
        <begin position="193"/>
        <end position="212"/>
    </location>
</feature>
<keyword evidence="3" id="KW-1185">Reference proteome</keyword>
<organism evidence="2 3">
    <name type="scientific">Dryococelus australis</name>
    <dbReference type="NCBI Taxonomy" id="614101"/>
    <lineage>
        <taxon>Eukaryota</taxon>
        <taxon>Metazoa</taxon>
        <taxon>Ecdysozoa</taxon>
        <taxon>Arthropoda</taxon>
        <taxon>Hexapoda</taxon>
        <taxon>Insecta</taxon>
        <taxon>Pterygota</taxon>
        <taxon>Neoptera</taxon>
        <taxon>Polyneoptera</taxon>
        <taxon>Phasmatodea</taxon>
        <taxon>Verophasmatodea</taxon>
        <taxon>Anareolatae</taxon>
        <taxon>Phasmatidae</taxon>
        <taxon>Eurycanthinae</taxon>
        <taxon>Dryococelus</taxon>
    </lineage>
</organism>
<dbReference type="EMBL" id="JARBHB010000004">
    <property type="protein sequence ID" value="KAJ8887353.1"/>
    <property type="molecule type" value="Genomic_DNA"/>
</dbReference>
<comment type="caution">
    <text evidence="2">The sequence shown here is derived from an EMBL/GenBank/DDBJ whole genome shotgun (WGS) entry which is preliminary data.</text>
</comment>
<name>A0ABQ9HSJ4_9NEOP</name>